<dbReference type="AlphaFoldDB" id="A0AAD5UDQ5"/>
<dbReference type="Pfam" id="PF01501">
    <property type="entry name" value="Glyco_transf_8"/>
    <property type="match status" value="1"/>
</dbReference>
<reference evidence="2" key="1">
    <citation type="submission" date="2020-05" db="EMBL/GenBank/DDBJ databases">
        <title>Phylogenomic resolution of chytrid fungi.</title>
        <authorList>
            <person name="Stajich J.E."/>
            <person name="Amses K."/>
            <person name="Simmons R."/>
            <person name="Seto K."/>
            <person name="Myers J."/>
            <person name="Bonds A."/>
            <person name="Quandt C.A."/>
            <person name="Barry K."/>
            <person name="Liu P."/>
            <person name="Grigoriev I."/>
            <person name="Longcore J.E."/>
            <person name="James T.Y."/>
        </authorList>
    </citation>
    <scope>NUCLEOTIDE SEQUENCE</scope>
    <source>
        <strain evidence="2">PLAUS21</strain>
    </source>
</reference>
<evidence type="ECO:0000313" key="3">
    <source>
        <dbReference type="Proteomes" id="UP001210925"/>
    </source>
</evidence>
<dbReference type="EMBL" id="JADGKB010000070">
    <property type="protein sequence ID" value="KAJ3255196.1"/>
    <property type="molecule type" value="Genomic_DNA"/>
</dbReference>
<feature type="signal peptide" evidence="1">
    <location>
        <begin position="1"/>
        <end position="24"/>
    </location>
</feature>
<evidence type="ECO:0000313" key="2">
    <source>
        <dbReference type="EMBL" id="KAJ3255196.1"/>
    </source>
</evidence>
<dbReference type="Gene3D" id="3.90.550.10">
    <property type="entry name" value="Spore Coat Polysaccharide Biosynthesis Protein SpsA, Chain A"/>
    <property type="match status" value="1"/>
</dbReference>
<dbReference type="GO" id="GO:0016757">
    <property type="term" value="F:glycosyltransferase activity"/>
    <property type="evidence" value="ECO:0007669"/>
    <property type="project" value="InterPro"/>
</dbReference>
<evidence type="ECO:0000256" key="1">
    <source>
        <dbReference type="SAM" id="SignalP"/>
    </source>
</evidence>
<dbReference type="InterPro" id="IPR002495">
    <property type="entry name" value="Glyco_trans_8"/>
</dbReference>
<dbReference type="InterPro" id="IPR050587">
    <property type="entry name" value="GNT1/Glycosyltrans_8"/>
</dbReference>
<accession>A0AAD5UDQ5</accession>
<feature type="chain" id="PRO_5042246068" description="Nucleotide-diphospho-sugar transferase" evidence="1">
    <location>
        <begin position="25"/>
        <end position="304"/>
    </location>
</feature>
<comment type="caution">
    <text evidence="2">The sequence shown here is derived from an EMBL/GenBank/DDBJ whole genome shotgun (WGS) entry which is preliminary data.</text>
</comment>
<sequence length="304" mass="35405">MSNRYVRIIVLFLLVATLFSLTLSKFKSSYPIIHTAKQNSPTAKSIKRAYMFYVTSKPYACSVMVMAERLEMFKKDPAIDIVALVNGIDNSQLSKMHKMGIKTKPVNKLQALGSSNEAEKEVWKNSNTKFQIFKDWGYDKFVYLDADTLLMDNIDHLFDLPDVPTFWVPRAYWLPEVYQPVFSTLLIVGKPSQKIYDAAVSYSKVDNGIYDMDVLNKLYKHKVGVLPNIYGLINRSFYQGFPEEYMLDGAVFEEDFKLIHITDYATHQYGKPWDYPQNKPEDKTAYPYFYQTLETFNKHYDKYC</sequence>
<name>A0AAD5UDQ5_9FUNG</name>
<keyword evidence="1" id="KW-0732">Signal</keyword>
<dbReference type="PANTHER" id="PTHR11183">
    <property type="entry name" value="GLYCOGENIN SUBFAMILY MEMBER"/>
    <property type="match status" value="1"/>
</dbReference>
<gene>
    <name evidence="2" type="ORF">HK103_006565</name>
</gene>
<dbReference type="InterPro" id="IPR029044">
    <property type="entry name" value="Nucleotide-diphossugar_trans"/>
</dbReference>
<dbReference type="Proteomes" id="UP001210925">
    <property type="component" value="Unassembled WGS sequence"/>
</dbReference>
<keyword evidence="3" id="KW-1185">Reference proteome</keyword>
<evidence type="ECO:0008006" key="4">
    <source>
        <dbReference type="Google" id="ProtNLM"/>
    </source>
</evidence>
<protein>
    <recommendedName>
        <fullName evidence="4">Nucleotide-diphospho-sugar transferase</fullName>
    </recommendedName>
</protein>
<organism evidence="2 3">
    <name type="scientific">Boothiomyces macroporosus</name>
    <dbReference type="NCBI Taxonomy" id="261099"/>
    <lineage>
        <taxon>Eukaryota</taxon>
        <taxon>Fungi</taxon>
        <taxon>Fungi incertae sedis</taxon>
        <taxon>Chytridiomycota</taxon>
        <taxon>Chytridiomycota incertae sedis</taxon>
        <taxon>Chytridiomycetes</taxon>
        <taxon>Rhizophydiales</taxon>
        <taxon>Terramycetaceae</taxon>
        <taxon>Boothiomyces</taxon>
    </lineage>
</organism>
<proteinExistence type="predicted"/>
<dbReference type="SUPFAM" id="SSF53448">
    <property type="entry name" value="Nucleotide-diphospho-sugar transferases"/>
    <property type="match status" value="1"/>
</dbReference>